<dbReference type="EMBL" id="KI913136">
    <property type="protein sequence ID" value="ETV76468.1"/>
    <property type="molecule type" value="Genomic_DNA"/>
</dbReference>
<dbReference type="GeneID" id="20811481"/>
<proteinExistence type="predicted"/>
<sequence>MGAGSSGGNAWPTRRVEHVAPKVRLVVGLLACRGSDFFGNGGQKVRQSLTSPVTYVHVKEGHGQQKVLVSFAGAGTQHTPVVKDTFCVGKGNVILVIAITMITQNRSGDFRAALFSTVSLHVGQPLELEFPRVRGPHLLKCAEESMLLLWITDVRRDGGIVALSLSSLTKSIAVALT</sequence>
<evidence type="ECO:0000313" key="1">
    <source>
        <dbReference type="EMBL" id="ETV76468.1"/>
    </source>
</evidence>
<reference evidence="1" key="1">
    <citation type="submission" date="2013-12" db="EMBL/GenBank/DDBJ databases">
        <title>The Genome Sequence of Aphanomyces astaci APO3.</title>
        <authorList>
            <consortium name="The Broad Institute Genomics Platform"/>
            <person name="Russ C."/>
            <person name="Tyler B."/>
            <person name="van West P."/>
            <person name="Dieguez-Uribeondo J."/>
            <person name="Young S.K."/>
            <person name="Zeng Q."/>
            <person name="Gargeya S."/>
            <person name="Fitzgerald M."/>
            <person name="Abouelleil A."/>
            <person name="Alvarado L."/>
            <person name="Chapman S.B."/>
            <person name="Gainer-Dewar J."/>
            <person name="Goldberg J."/>
            <person name="Griggs A."/>
            <person name="Gujja S."/>
            <person name="Hansen M."/>
            <person name="Howarth C."/>
            <person name="Imamovic A."/>
            <person name="Ireland A."/>
            <person name="Larimer J."/>
            <person name="McCowan C."/>
            <person name="Murphy C."/>
            <person name="Pearson M."/>
            <person name="Poon T.W."/>
            <person name="Priest M."/>
            <person name="Roberts A."/>
            <person name="Saif S."/>
            <person name="Shea T."/>
            <person name="Sykes S."/>
            <person name="Wortman J."/>
            <person name="Nusbaum C."/>
            <person name="Birren B."/>
        </authorList>
    </citation>
    <scope>NUCLEOTIDE SEQUENCE [LARGE SCALE GENOMIC DNA]</scope>
    <source>
        <strain evidence="1">APO3</strain>
    </source>
</reference>
<name>W4GBX9_APHAT</name>
<organism evidence="1">
    <name type="scientific">Aphanomyces astaci</name>
    <name type="common">Crayfish plague agent</name>
    <dbReference type="NCBI Taxonomy" id="112090"/>
    <lineage>
        <taxon>Eukaryota</taxon>
        <taxon>Sar</taxon>
        <taxon>Stramenopiles</taxon>
        <taxon>Oomycota</taxon>
        <taxon>Saprolegniomycetes</taxon>
        <taxon>Saprolegniales</taxon>
        <taxon>Verrucalvaceae</taxon>
        <taxon>Aphanomyces</taxon>
    </lineage>
</organism>
<protein>
    <submittedName>
        <fullName evidence="1">Uncharacterized protein</fullName>
    </submittedName>
</protein>
<dbReference type="VEuPathDB" id="FungiDB:H257_09485"/>
<dbReference type="RefSeq" id="XP_009834013.1">
    <property type="nucleotide sequence ID" value="XM_009835711.1"/>
</dbReference>
<dbReference type="AlphaFoldDB" id="W4GBX9"/>
<accession>W4GBX9</accession>
<gene>
    <name evidence="1" type="ORF">H257_09485</name>
</gene>